<reference evidence="1 2" key="1">
    <citation type="submission" date="2022-07" db="EMBL/GenBank/DDBJ databases">
        <authorList>
            <person name="Xamxidin M."/>
            <person name="Wu M."/>
        </authorList>
    </citation>
    <scope>NUCLEOTIDE SEQUENCE [LARGE SCALE GENOMIC DNA]</scope>
    <source>
        <strain evidence="1 2">NBRC 111650</strain>
    </source>
</reference>
<dbReference type="InterPro" id="IPR019004">
    <property type="entry name" value="YqeY/Aim41"/>
</dbReference>
<dbReference type="PANTHER" id="PTHR28055">
    <property type="entry name" value="ALTERED INHERITANCE OF MITOCHONDRIA PROTEIN 41, MITOCHONDRIAL"/>
    <property type="match status" value="1"/>
</dbReference>
<dbReference type="EMBL" id="JANIGO010000003">
    <property type="protein sequence ID" value="MCQ8896966.1"/>
    <property type="molecule type" value="Genomic_DNA"/>
</dbReference>
<dbReference type="SUPFAM" id="SSF89095">
    <property type="entry name" value="GatB/YqeY motif"/>
    <property type="match status" value="1"/>
</dbReference>
<evidence type="ECO:0000313" key="1">
    <source>
        <dbReference type="EMBL" id="MCQ8896966.1"/>
    </source>
</evidence>
<dbReference type="InterPro" id="IPR023168">
    <property type="entry name" value="GatB_Yqey_C_2"/>
</dbReference>
<dbReference type="Proteomes" id="UP001204142">
    <property type="component" value="Unassembled WGS sequence"/>
</dbReference>
<dbReference type="RefSeq" id="WP_256764754.1">
    <property type="nucleotide sequence ID" value="NZ_JANIGO010000003.1"/>
</dbReference>
<dbReference type="Gene3D" id="1.10.10.410">
    <property type="match status" value="1"/>
</dbReference>
<dbReference type="Gene3D" id="1.10.1510.10">
    <property type="entry name" value="Uncharacterised protein YqeY/AIM41 PF09424, N-terminal domain"/>
    <property type="match status" value="1"/>
</dbReference>
<gene>
    <name evidence="1" type="ORF">NQT62_11035</name>
</gene>
<dbReference type="InterPro" id="IPR003789">
    <property type="entry name" value="Asn/Gln_tRNA_amidoTrase-B-like"/>
</dbReference>
<sequence>MSLKAQILEDIKQAMKAREQAKLATLRMLSAAIKQKEVDERVDLDDGAVLAIIEKQIKQRNEAAVQFEQGGRLESAAAEKAEAAVLAGYLPAQLSDDEILSVVREVVAAVGAAGPQDMGKVMGQAKPRLAGKADMSKVSALIKQVLSAL</sequence>
<protein>
    <submittedName>
        <fullName evidence="1">GatB/YqeY domain-containing protein</fullName>
    </submittedName>
</protein>
<accession>A0ABT1WHI3</accession>
<keyword evidence="2" id="KW-1185">Reference proteome</keyword>
<evidence type="ECO:0000313" key="2">
    <source>
        <dbReference type="Proteomes" id="UP001204142"/>
    </source>
</evidence>
<organism evidence="1 2">
    <name type="scientific">Limnobacter humi</name>
    <dbReference type="NCBI Taxonomy" id="1778671"/>
    <lineage>
        <taxon>Bacteria</taxon>
        <taxon>Pseudomonadati</taxon>
        <taxon>Pseudomonadota</taxon>
        <taxon>Betaproteobacteria</taxon>
        <taxon>Burkholderiales</taxon>
        <taxon>Burkholderiaceae</taxon>
        <taxon>Limnobacter</taxon>
    </lineage>
</organism>
<proteinExistence type="predicted"/>
<dbReference type="Pfam" id="PF09424">
    <property type="entry name" value="YqeY"/>
    <property type="match status" value="1"/>
</dbReference>
<dbReference type="PANTHER" id="PTHR28055:SF1">
    <property type="entry name" value="ALTERED INHERITANCE OF MITOCHONDRIA PROTEIN 41, MITOCHONDRIAL"/>
    <property type="match status" value="1"/>
</dbReference>
<name>A0ABT1WHI3_9BURK</name>
<comment type="caution">
    <text evidence="1">The sequence shown here is derived from an EMBL/GenBank/DDBJ whole genome shotgun (WGS) entry which is preliminary data.</text>
</comment>
<dbReference type="InterPro" id="IPR042184">
    <property type="entry name" value="YqeY/Aim41_N"/>
</dbReference>